<dbReference type="PANTHER" id="PTHR11746">
    <property type="entry name" value="O-METHYLTRANSFERASE"/>
    <property type="match status" value="1"/>
</dbReference>
<feature type="domain" description="O-methyltransferase dimerisation" evidence="7">
    <location>
        <begin position="24"/>
        <end position="121"/>
    </location>
</feature>
<dbReference type="GO" id="GO:0032259">
    <property type="term" value="P:methylation"/>
    <property type="evidence" value="ECO:0007669"/>
    <property type="project" value="UniProtKB-KW"/>
</dbReference>
<dbReference type="Gene3D" id="1.10.10.10">
    <property type="entry name" value="Winged helix-like DNA-binding domain superfamily/Winged helix DNA-binding domain"/>
    <property type="match status" value="1"/>
</dbReference>
<dbReference type="InterPro" id="IPR036390">
    <property type="entry name" value="WH_DNA-bd_sf"/>
</dbReference>
<keyword evidence="1" id="KW-0489">Methyltransferase</keyword>
<dbReference type="FunFam" id="3.40.50.150:FF:000294">
    <property type="entry name" value="O-methyltransferase family protein"/>
    <property type="match status" value="1"/>
</dbReference>
<keyword evidence="2" id="KW-0808">Transferase</keyword>
<sequence length="370" mass="40583">MGSHSNSSGDDQPEALVRGQAEIWKLMFGFVESMALKSAVQLGIADIIHSHGSPVTISQLASGIDSPSPDSSYLSRIMRFLVHKGLFTAHHTPHKQDHDDVDDAYETRYGLNDVSRWLLRSSELNLGPMVLMENHPLLLAPWHQLGPCVREGGLAFEKAHGSSVWEVGSRDPELNRVFNDGLASTAKVVMKAFLSGYGDGLGGVGSLVDVGGGMGGNLAEIVRAHPHVRGINFDLPHVVGTAPEYKGVEHVGGDMFQEVPEADAVLMKWILHDWEDDKCVEILNKCRKAIPERRGKVIIVEIVLPEDDQKEESGGFGEVGLVFDLLMIAHTAGKERTERQWKVLLEKGGFPRYRVIRIPALPAIIEAYPV</sequence>
<keyword evidence="3" id="KW-0949">S-adenosyl-L-methionine</keyword>
<dbReference type="InterPro" id="IPR001077">
    <property type="entry name" value="COMT_C"/>
</dbReference>
<dbReference type="Pfam" id="PF08100">
    <property type="entry name" value="Dimerisation"/>
    <property type="match status" value="1"/>
</dbReference>
<dbReference type="GO" id="GO:0008171">
    <property type="term" value="F:O-methyltransferase activity"/>
    <property type="evidence" value="ECO:0007669"/>
    <property type="project" value="InterPro"/>
</dbReference>
<dbReference type="SUPFAM" id="SSF53335">
    <property type="entry name" value="S-adenosyl-L-methionine-dependent methyltransferases"/>
    <property type="match status" value="1"/>
</dbReference>
<dbReference type="PIRSF" id="PIRSF005739">
    <property type="entry name" value="O-mtase"/>
    <property type="match status" value="1"/>
</dbReference>
<dbReference type="Pfam" id="PF00891">
    <property type="entry name" value="Methyltransf_2"/>
    <property type="match status" value="1"/>
</dbReference>
<reference evidence="8 9" key="1">
    <citation type="submission" date="2024-04" db="EMBL/GenBank/DDBJ databases">
        <authorList>
            <person name="Fracassetti M."/>
        </authorList>
    </citation>
    <scope>NUCLEOTIDE SEQUENCE [LARGE SCALE GENOMIC DNA]</scope>
</reference>
<dbReference type="AlphaFoldDB" id="A0AAV2GAU1"/>
<dbReference type="GO" id="GO:0046983">
    <property type="term" value="F:protein dimerization activity"/>
    <property type="evidence" value="ECO:0007669"/>
    <property type="project" value="InterPro"/>
</dbReference>
<dbReference type="CDD" id="cd02440">
    <property type="entry name" value="AdoMet_MTases"/>
    <property type="match status" value="1"/>
</dbReference>
<dbReference type="Gene3D" id="3.40.50.150">
    <property type="entry name" value="Vaccinia Virus protein VP39"/>
    <property type="match status" value="1"/>
</dbReference>
<evidence type="ECO:0000259" key="7">
    <source>
        <dbReference type="Pfam" id="PF08100"/>
    </source>
</evidence>
<accession>A0AAV2GAU1</accession>
<name>A0AAV2GAU1_9ROSI</name>
<evidence type="ECO:0000313" key="8">
    <source>
        <dbReference type="EMBL" id="CAL1406625.1"/>
    </source>
</evidence>
<dbReference type="InterPro" id="IPR029063">
    <property type="entry name" value="SAM-dependent_MTases_sf"/>
</dbReference>
<feature type="active site" description="Proton acceptor" evidence="5">
    <location>
        <position position="272"/>
    </location>
</feature>
<comment type="similarity">
    <text evidence="4">Belongs to the class I-like SAM-binding methyltransferase superfamily. Cation-independent O-methyltransferase family.</text>
</comment>
<evidence type="ECO:0000256" key="3">
    <source>
        <dbReference type="ARBA" id="ARBA00022691"/>
    </source>
</evidence>
<protein>
    <submittedName>
        <fullName evidence="8">Uncharacterized protein</fullName>
    </submittedName>
</protein>
<evidence type="ECO:0000256" key="4">
    <source>
        <dbReference type="ARBA" id="ARBA00038277"/>
    </source>
</evidence>
<dbReference type="PROSITE" id="PS51683">
    <property type="entry name" value="SAM_OMT_II"/>
    <property type="match status" value="1"/>
</dbReference>
<feature type="domain" description="O-methyltransferase C-terminal" evidence="6">
    <location>
        <begin position="142"/>
        <end position="350"/>
    </location>
</feature>
<evidence type="ECO:0000313" key="9">
    <source>
        <dbReference type="Proteomes" id="UP001497516"/>
    </source>
</evidence>
<dbReference type="Proteomes" id="UP001497516">
    <property type="component" value="Chromosome 8"/>
</dbReference>
<organism evidence="8 9">
    <name type="scientific">Linum trigynum</name>
    <dbReference type="NCBI Taxonomy" id="586398"/>
    <lineage>
        <taxon>Eukaryota</taxon>
        <taxon>Viridiplantae</taxon>
        <taxon>Streptophyta</taxon>
        <taxon>Embryophyta</taxon>
        <taxon>Tracheophyta</taxon>
        <taxon>Spermatophyta</taxon>
        <taxon>Magnoliopsida</taxon>
        <taxon>eudicotyledons</taxon>
        <taxon>Gunneridae</taxon>
        <taxon>Pentapetalae</taxon>
        <taxon>rosids</taxon>
        <taxon>fabids</taxon>
        <taxon>Malpighiales</taxon>
        <taxon>Linaceae</taxon>
        <taxon>Linum</taxon>
    </lineage>
</organism>
<dbReference type="InterPro" id="IPR016461">
    <property type="entry name" value="COMT-like"/>
</dbReference>
<evidence type="ECO:0000256" key="5">
    <source>
        <dbReference type="PIRSR" id="PIRSR005739-1"/>
    </source>
</evidence>
<dbReference type="InterPro" id="IPR036388">
    <property type="entry name" value="WH-like_DNA-bd_sf"/>
</dbReference>
<dbReference type="InterPro" id="IPR012967">
    <property type="entry name" value="COMT_dimerisation"/>
</dbReference>
<evidence type="ECO:0000259" key="6">
    <source>
        <dbReference type="Pfam" id="PF00891"/>
    </source>
</evidence>
<dbReference type="EMBL" id="OZ034821">
    <property type="protein sequence ID" value="CAL1406625.1"/>
    <property type="molecule type" value="Genomic_DNA"/>
</dbReference>
<gene>
    <name evidence="8" type="ORF">LTRI10_LOCUS46339</name>
</gene>
<evidence type="ECO:0000256" key="1">
    <source>
        <dbReference type="ARBA" id="ARBA00022603"/>
    </source>
</evidence>
<evidence type="ECO:0000256" key="2">
    <source>
        <dbReference type="ARBA" id="ARBA00022679"/>
    </source>
</evidence>
<keyword evidence="9" id="KW-1185">Reference proteome</keyword>
<proteinExistence type="inferred from homology"/>
<dbReference type="SUPFAM" id="SSF46785">
    <property type="entry name" value="Winged helix' DNA-binding domain"/>
    <property type="match status" value="1"/>
</dbReference>